<name>A0A8S1LY30_PARPR</name>
<dbReference type="Proteomes" id="UP000688137">
    <property type="component" value="Unassembled WGS sequence"/>
</dbReference>
<gene>
    <name evidence="1" type="ORF">PPRIM_AZ9-3.1.T0460183</name>
</gene>
<dbReference type="AlphaFoldDB" id="A0A8S1LY30"/>
<evidence type="ECO:0000313" key="2">
    <source>
        <dbReference type="Proteomes" id="UP000688137"/>
    </source>
</evidence>
<sequence length="123" mass="14662">MKEIQLIIKEVIIQKIKSIQSKQYSLLYKKLEESLKEVREESIFQGSCTFEQDYVLFSSSQSKSQRFLSFLLMCGKRISIYLMKQLNNTEYDFFIYGSFMFLKREIGGEKPPFLQNTNRITHF</sequence>
<accession>A0A8S1LY30</accession>
<proteinExistence type="predicted"/>
<protein>
    <submittedName>
        <fullName evidence="1">Uncharacterized protein</fullName>
    </submittedName>
</protein>
<keyword evidence="2" id="KW-1185">Reference proteome</keyword>
<dbReference type="EMBL" id="CAJJDM010000046">
    <property type="protein sequence ID" value="CAD8070875.1"/>
    <property type="molecule type" value="Genomic_DNA"/>
</dbReference>
<evidence type="ECO:0000313" key="1">
    <source>
        <dbReference type="EMBL" id="CAD8070875.1"/>
    </source>
</evidence>
<reference evidence="1" key="1">
    <citation type="submission" date="2021-01" db="EMBL/GenBank/DDBJ databases">
        <authorList>
            <consortium name="Genoscope - CEA"/>
            <person name="William W."/>
        </authorList>
    </citation>
    <scope>NUCLEOTIDE SEQUENCE</scope>
</reference>
<organism evidence="1 2">
    <name type="scientific">Paramecium primaurelia</name>
    <dbReference type="NCBI Taxonomy" id="5886"/>
    <lineage>
        <taxon>Eukaryota</taxon>
        <taxon>Sar</taxon>
        <taxon>Alveolata</taxon>
        <taxon>Ciliophora</taxon>
        <taxon>Intramacronucleata</taxon>
        <taxon>Oligohymenophorea</taxon>
        <taxon>Peniculida</taxon>
        <taxon>Parameciidae</taxon>
        <taxon>Paramecium</taxon>
    </lineage>
</organism>
<comment type="caution">
    <text evidence="1">The sequence shown here is derived from an EMBL/GenBank/DDBJ whole genome shotgun (WGS) entry which is preliminary data.</text>
</comment>